<feature type="region of interest" description="Disordered" evidence="1">
    <location>
        <begin position="109"/>
        <end position="131"/>
    </location>
</feature>
<evidence type="ECO:0000313" key="3">
    <source>
        <dbReference type="Proteomes" id="UP000828924"/>
    </source>
</evidence>
<protein>
    <submittedName>
        <fullName evidence="2">Uncharacterized protein</fullName>
    </submittedName>
</protein>
<proteinExistence type="predicted"/>
<dbReference type="Proteomes" id="UP000828924">
    <property type="component" value="Chromosome"/>
</dbReference>
<accession>A0ABY3WSU9</accession>
<name>A0ABY3WSU9_9ACTN</name>
<dbReference type="EMBL" id="CP071872">
    <property type="protein sequence ID" value="UNM15718.1"/>
    <property type="molecule type" value="Genomic_DNA"/>
</dbReference>
<keyword evidence="3" id="KW-1185">Reference proteome</keyword>
<evidence type="ECO:0000256" key="1">
    <source>
        <dbReference type="SAM" id="MobiDB-lite"/>
    </source>
</evidence>
<feature type="compositionally biased region" description="Polar residues" evidence="1">
    <location>
        <begin position="114"/>
        <end position="131"/>
    </location>
</feature>
<organism evidence="2 3">
    <name type="scientific">Streptomyces formicae</name>
    <dbReference type="NCBI Taxonomy" id="1616117"/>
    <lineage>
        <taxon>Bacteria</taxon>
        <taxon>Bacillati</taxon>
        <taxon>Actinomycetota</taxon>
        <taxon>Actinomycetes</taxon>
        <taxon>Kitasatosporales</taxon>
        <taxon>Streptomycetaceae</taxon>
        <taxon>Streptomyces</taxon>
    </lineage>
</organism>
<gene>
    <name evidence="2" type="ORF">J4032_33470</name>
</gene>
<reference evidence="2 3" key="1">
    <citation type="submission" date="2021-03" db="EMBL/GenBank/DDBJ databases">
        <title>Complete genome of Streptomyces formicae strain 1H-GS9 (DSM 100524).</title>
        <authorList>
            <person name="Atanasov K.E."/>
            <person name="Altabella T."/>
            <person name="Ferrer A."/>
        </authorList>
    </citation>
    <scope>NUCLEOTIDE SEQUENCE [LARGE SCALE GENOMIC DNA]</scope>
    <source>
        <strain evidence="2 3">1H-GS9</strain>
    </source>
</reference>
<sequence length="236" mass="25778">MAERLTRTERLRIERRDGADLVLTTLEREERRDAAVTTIAHTFAALVKTGEGARALLLALPEIFAWVRHLDEEEVRDMLVELVDAVRDAADPDVFGPLNGVVAGWKPRRGSRPTLMSTPRPSSFRLTTTPTSDRWSLRDTQERGSGGAAALRGRVALDFSSRELPGELALADPAAHHQRVEREDDRLLSLRTPTTARIPSAVPAAPTAAPCLNPWPPDCPSEGAATVTLLQRTVGS</sequence>
<evidence type="ECO:0000313" key="2">
    <source>
        <dbReference type="EMBL" id="UNM15718.1"/>
    </source>
</evidence>